<dbReference type="Proteomes" id="UP001632037">
    <property type="component" value="Unassembled WGS sequence"/>
</dbReference>
<dbReference type="GO" id="GO:0006869">
    <property type="term" value="P:lipid transport"/>
    <property type="evidence" value="ECO:0007669"/>
    <property type="project" value="UniProtKB-KW"/>
</dbReference>
<dbReference type="PROSITE" id="PS51847">
    <property type="entry name" value="SMP"/>
    <property type="match status" value="1"/>
</dbReference>
<proteinExistence type="inferred from homology"/>
<feature type="region of interest" description="Disordered" evidence="12">
    <location>
        <begin position="221"/>
        <end position="240"/>
    </location>
</feature>
<feature type="compositionally biased region" description="Polar residues" evidence="12">
    <location>
        <begin position="361"/>
        <end position="371"/>
    </location>
</feature>
<evidence type="ECO:0000256" key="7">
    <source>
        <dbReference type="ARBA" id="ARBA00022837"/>
    </source>
</evidence>
<evidence type="ECO:0000256" key="13">
    <source>
        <dbReference type="SAM" id="Phobius"/>
    </source>
</evidence>
<feature type="compositionally biased region" description="Low complexity" evidence="12">
    <location>
        <begin position="223"/>
        <end position="240"/>
    </location>
</feature>
<keyword evidence="10" id="KW-0446">Lipid-binding</keyword>
<protein>
    <recommendedName>
        <fullName evidence="14">SMP-LTD domain-containing protein</fullName>
    </recommendedName>
</protein>
<keyword evidence="5" id="KW-0479">Metal-binding</keyword>
<evidence type="ECO:0000256" key="12">
    <source>
        <dbReference type="SAM" id="MobiDB-lite"/>
    </source>
</evidence>
<evidence type="ECO:0000256" key="8">
    <source>
        <dbReference type="ARBA" id="ARBA00022989"/>
    </source>
</evidence>
<organism evidence="15 16">
    <name type="scientific">Phytophthora oleae</name>
    <dbReference type="NCBI Taxonomy" id="2107226"/>
    <lineage>
        <taxon>Eukaryota</taxon>
        <taxon>Sar</taxon>
        <taxon>Stramenopiles</taxon>
        <taxon>Oomycota</taxon>
        <taxon>Peronosporomycetes</taxon>
        <taxon>Peronosporales</taxon>
        <taxon>Peronosporaceae</taxon>
        <taxon>Phytophthora</taxon>
    </lineage>
</organism>
<dbReference type="GO" id="GO:0046872">
    <property type="term" value="F:metal ion binding"/>
    <property type="evidence" value="ECO:0007669"/>
    <property type="project" value="UniProtKB-KW"/>
</dbReference>
<feature type="transmembrane region" description="Helical" evidence="13">
    <location>
        <begin position="422"/>
        <end position="445"/>
    </location>
</feature>
<feature type="region of interest" description="Disordered" evidence="12">
    <location>
        <begin position="1"/>
        <end position="24"/>
    </location>
</feature>
<evidence type="ECO:0000256" key="5">
    <source>
        <dbReference type="ARBA" id="ARBA00022723"/>
    </source>
</evidence>
<comment type="subcellular location">
    <subcellularLocation>
        <location evidence="1">Membrane</location>
        <topology evidence="1">Single-pass membrane protein</topology>
    </subcellularLocation>
</comment>
<evidence type="ECO:0000259" key="14">
    <source>
        <dbReference type="PROSITE" id="PS51847"/>
    </source>
</evidence>
<dbReference type="PANTHER" id="PTHR10774:SF190">
    <property type="entry name" value="C2 CALCIUM_LIPID-BINDING ENDONUCLEASE_EXONUCLEASE_PHOSPHATASE-RELATED"/>
    <property type="match status" value="1"/>
</dbReference>
<accession>A0ABD3FJ12</accession>
<feature type="compositionally biased region" description="Polar residues" evidence="12">
    <location>
        <begin position="294"/>
        <end position="326"/>
    </location>
</feature>
<feature type="region of interest" description="Disordered" evidence="12">
    <location>
        <begin position="286"/>
        <end position="410"/>
    </location>
</feature>
<dbReference type="SUPFAM" id="SSF50729">
    <property type="entry name" value="PH domain-like"/>
    <property type="match status" value="1"/>
</dbReference>
<evidence type="ECO:0000256" key="1">
    <source>
        <dbReference type="ARBA" id="ARBA00004167"/>
    </source>
</evidence>
<keyword evidence="16" id="KW-1185">Reference proteome</keyword>
<evidence type="ECO:0000256" key="4">
    <source>
        <dbReference type="ARBA" id="ARBA00022692"/>
    </source>
</evidence>
<feature type="compositionally biased region" description="Polar residues" evidence="12">
    <location>
        <begin position="1"/>
        <end position="22"/>
    </location>
</feature>
<evidence type="ECO:0000256" key="11">
    <source>
        <dbReference type="ARBA" id="ARBA00023136"/>
    </source>
</evidence>
<dbReference type="InterPro" id="IPR031468">
    <property type="entry name" value="SMP_LBD"/>
</dbReference>
<evidence type="ECO:0000256" key="3">
    <source>
        <dbReference type="ARBA" id="ARBA00022448"/>
    </source>
</evidence>
<comment type="similarity">
    <text evidence="2">Belongs to the synaptotagmin family.</text>
</comment>
<evidence type="ECO:0000313" key="15">
    <source>
        <dbReference type="EMBL" id="KAL3665887.1"/>
    </source>
</evidence>
<keyword evidence="6" id="KW-0677">Repeat</keyword>
<comment type="caution">
    <text evidence="15">The sequence shown here is derived from an EMBL/GenBank/DDBJ whole genome shotgun (WGS) entry which is preliminary data.</text>
</comment>
<keyword evidence="9" id="KW-0445">Lipid transport</keyword>
<reference evidence="15 16" key="1">
    <citation type="submission" date="2024-09" db="EMBL/GenBank/DDBJ databases">
        <title>Genome sequencing and assembly of Phytophthora oleae, isolate VK10A, causative agent of rot of olive drupes.</title>
        <authorList>
            <person name="Conti Taguali S."/>
            <person name="Riolo M."/>
            <person name="La Spada F."/>
            <person name="Cacciola S.O."/>
            <person name="Dionisio G."/>
        </authorList>
    </citation>
    <scope>NUCLEOTIDE SEQUENCE [LARGE SCALE GENOMIC DNA]</scope>
    <source>
        <strain evidence="15 16">VK10A</strain>
    </source>
</reference>
<dbReference type="GO" id="GO:0008289">
    <property type="term" value="F:lipid binding"/>
    <property type="evidence" value="ECO:0007669"/>
    <property type="project" value="UniProtKB-KW"/>
</dbReference>
<sequence length="726" mass="80220">MSLSPPESTAEVSTVSQSQTAPNLPCSEAAAAAEDKVQRSVKIPTTARNTSSLDHDSVEGLMLVHRKKKQRQRFMLSKSTHYVVANTLKHALEIYNNESRTELVYLLSLADAVLSFESDNSNIVMEKCFCVEVRTWKKKNTVRLQPQGFIFFEENQARMLLWVKCIHLAIKRATTLDSELFRCPSTASSIEHSRRFSDSDESRETIGAAIPAIGVSSEDSQCASTVTSPSTSPTASSAFASAREKLTQRLVIDPANRIVTVGRTMLTPTRSSSGNGERQNRWSAMFSHDKHQQTRSPTSSTCNATDPPSSPSETCSASPKSSSWARRSTKVATDVSLDVASSQNPDPVSSLRSRSLRTKSPALTPSKNDAVSTGKRVEKQPVQLVTSNSVPSEPLAVQPKRQDGSTEEEDDLEPVAALVPTLMLTVAIVAGVWNTSVFLPLALAGSLAHFYNQHASYSSWTLSSVAVYVASSNHVLFGIGTASVFLYFWGYSNYKEGRRRRLQLNAVNRFRVSQKNHATAENIPTWMRYPDVDRVEWLNKVFVTGWPYLKRAIENSVLGSLNPVLDAQKPAFMNSLTLIRLNLGNKTPQIASVKFISANALTDEVTLDVEVRVVTDKKSFIADLRMVSHLGASACLSLRELLLVGTLRITLNPLAEYWPCFGGLSLCFTDRPLFDFSLTAAKINIANVPFVSEWLHTFLYDLLLDNFVWPNVLNLPLWDQHGNPVQ</sequence>
<dbReference type="EMBL" id="JBIMZQ010000019">
    <property type="protein sequence ID" value="KAL3665887.1"/>
    <property type="molecule type" value="Genomic_DNA"/>
</dbReference>
<keyword evidence="11 13" id="KW-0472">Membrane</keyword>
<evidence type="ECO:0000256" key="2">
    <source>
        <dbReference type="ARBA" id="ARBA00006996"/>
    </source>
</evidence>
<evidence type="ECO:0000256" key="6">
    <source>
        <dbReference type="ARBA" id="ARBA00022737"/>
    </source>
</evidence>
<keyword evidence="3" id="KW-0813">Transport</keyword>
<dbReference type="InterPro" id="IPR039010">
    <property type="entry name" value="Synaptotagmin_SMP"/>
</dbReference>
<dbReference type="CDD" id="cd21677">
    <property type="entry name" value="SMP_SYT"/>
    <property type="match status" value="1"/>
</dbReference>
<dbReference type="AlphaFoldDB" id="A0ABD3FJ12"/>
<keyword evidence="4 13" id="KW-0812">Transmembrane</keyword>
<dbReference type="InterPro" id="IPR045050">
    <property type="entry name" value="Synaptotagmin_plant"/>
</dbReference>
<name>A0ABD3FJ12_9STRA</name>
<gene>
    <name evidence="15" type="ORF">V7S43_009310</name>
</gene>
<evidence type="ECO:0000313" key="16">
    <source>
        <dbReference type="Proteomes" id="UP001632037"/>
    </source>
</evidence>
<dbReference type="GO" id="GO:0016020">
    <property type="term" value="C:membrane"/>
    <property type="evidence" value="ECO:0007669"/>
    <property type="project" value="UniProtKB-SubCell"/>
</dbReference>
<feature type="domain" description="SMP-LTD" evidence="14">
    <location>
        <begin position="531"/>
        <end position="718"/>
    </location>
</feature>
<evidence type="ECO:0000256" key="10">
    <source>
        <dbReference type="ARBA" id="ARBA00023121"/>
    </source>
</evidence>
<keyword evidence="8 13" id="KW-1133">Transmembrane helix</keyword>
<feature type="transmembrane region" description="Helical" evidence="13">
    <location>
        <begin position="465"/>
        <end position="491"/>
    </location>
</feature>
<dbReference type="Pfam" id="PF17047">
    <property type="entry name" value="SMP_LBD"/>
    <property type="match status" value="1"/>
</dbReference>
<evidence type="ECO:0000256" key="9">
    <source>
        <dbReference type="ARBA" id="ARBA00023055"/>
    </source>
</evidence>
<keyword evidence="7" id="KW-0106">Calcium</keyword>
<dbReference type="PANTHER" id="PTHR10774">
    <property type="entry name" value="EXTENDED SYNAPTOTAGMIN-RELATED"/>
    <property type="match status" value="1"/>
</dbReference>